<gene>
    <name evidence="5" type="primary">cytR_4</name>
    <name evidence="5" type="ORF">HALOF300_01187</name>
</gene>
<dbReference type="EMBL" id="CACRYJ010000017">
    <property type="protein sequence ID" value="VZO35983.1"/>
    <property type="molecule type" value="Genomic_DNA"/>
</dbReference>
<evidence type="ECO:0000256" key="2">
    <source>
        <dbReference type="ARBA" id="ARBA00023125"/>
    </source>
</evidence>
<keyword evidence="6" id="KW-1185">Reference proteome</keyword>
<dbReference type="GO" id="GO:0003700">
    <property type="term" value="F:DNA-binding transcription factor activity"/>
    <property type="evidence" value="ECO:0007669"/>
    <property type="project" value="TreeGrafter"/>
</dbReference>
<evidence type="ECO:0000313" key="5">
    <source>
        <dbReference type="EMBL" id="VZO35983.1"/>
    </source>
</evidence>
<dbReference type="InterPro" id="IPR000843">
    <property type="entry name" value="HTH_LacI"/>
</dbReference>
<dbReference type="CDD" id="cd06267">
    <property type="entry name" value="PBP1_LacI_sugar_binding-like"/>
    <property type="match status" value="1"/>
</dbReference>
<dbReference type="PROSITE" id="PS50932">
    <property type="entry name" value="HTH_LACI_2"/>
    <property type="match status" value="1"/>
</dbReference>
<organism evidence="5 6">
    <name type="scientific">Occultella aeris</name>
    <dbReference type="NCBI Taxonomy" id="2761496"/>
    <lineage>
        <taxon>Bacteria</taxon>
        <taxon>Bacillati</taxon>
        <taxon>Actinomycetota</taxon>
        <taxon>Actinomycetes</taxon>
        <taxon>Micrococcales</taxon>
        <taxon>Ruaniaceae</taxon>
        <taxon>Occultella</taxon>
    </lineage>
</organism>
<name>A0A7M4DGE0_9MICO</name>
<dbReference type="InterPro" id="IPR028082">
    <property type="entry name" value="Peripla_BP_I"/>
</dbReference>
<dbReference type="SUPFAM" id="SSF47413">
    <property type="entry name" value="lambda repressor-like DNA-binding domains"/>
    <property type="match status" value="1"/>
</dbReference>
<sequence>MATKRVSNLDVARAAGVSPTTVSHVLTGNRPVSAQAAARVRAAIDELGYRPHELARSLRTQRSLTLGLVVPDITNPFNMHIARGLQQAVLDQGYFVLVTDSAADAGSEHALIDRLLTRVDAIAFSGHYDHPDELRDVLARGMPVVWLGGWERAREGFDTATTDDYGIGVHATEHLIGRGYRRIAFLATREESGPGHRRVQAYRDVCAAKGLPVEPALVLHNEVTKEAGAEGVRTLMGLAEPPDAIIATNDIVALGALSELMREGVDVPGQVALMGVDDIDAASLTTPTLTSIPLNGLAQGRAIGRLLLDRIAGEAAPTDLVFPAADVIQREST</sequence>
<dbReference type="CDD" id="cd01392">
    <property type="entry name" value="HTH_LacI"/>
    <property type="match status" value="1"/>
</dbReference>
<feature type="domain" description="HTH lacI-type" evidence="4">
    <location>
        <begin position="10"/>
        <end position="60"/>
    </location>
</feature>
<keyword evidence="2" id="KW-0238">DNA-binding</keyword>
<dbReference type="Pfam" id="PF13377">
    <property type="entry name" value="Peripla_BP_3"/>
    <property type="match status" value="1"/>
</dbReference>
<evidence type="ECO:0000313" key="6">
    <source>
        <dbReference type="Proteomes" id="UP000419743"/>
    </source>
</evidence>
<dbReference type="InterPro" id="IPR010982">
    <property type="entry name" value="Lambda_DNA-bd_dom_sf"/>
</dbReference>
<evidence type="ECO:0000259" key="4">
    <source>
        <dbReference type="PROSITE" id="PS50932"/>
    </source>
</evidence>
<dbReference type="SMART" id="SM00354">
    <property type="entry name" value="HTH_LACI"/>
    <property type="match status" value="1"/>
</dbReference>
<evidence type="ECO:0000256" key="1">
    <source>
        <dbReference type="ARBA" id="ARBA00023015"/>
    </source>
</evidence>
<dbReference type="InterPro" id="IPR046335">
    <property type="entry name" value="LacI/GalR-like_sensor"/>
</dbReference>
<accession>A0A7M4DGE0</accession>
<dbReference type="Proteomes" id="UP000419743">
    <property type="component" value="Unassembled WGS sequence"/>
</dbReference>
<proteinExistence type="predicted"/>
<dbReference type="Gene3D" id="3.40.50.2300">
    <property type="match status" value="2"/>
</dbReference>
<dbReference type="PANTHER" id="PTHR30146">
    <property type="entry name" value="LACI-RELATED TRANSCRIPTIONAL REPRESSOR"/>
    <property type="match status" value="1"/>
</dbReference>
<dbReference type="SUPFAM" id="SSF53822">
    <property type="entry name" value="Periplasmic binding protein-like I"/>
    <property type="match status" value="1"/>
</dbReference>
<dbReference type="Gene3D" id="1.10.260.40">
    <property type="entry name" value="lambda repressor-like DNA-binding domains"/>
    <property type="match status" value="1"/>
</dbReference>
<dbReference type="RefSeq" id="WP_156740017.1">
    <property type="nucleotide sequence ID" value="NZ_CACRYJ010000017.1"/>
</dbReference>
<comment type="caution">
    <text evidence="5">The sequence shown here is derived from an EMBL/GenBank/DDBJ whole genome shotgun (WGS) entry which is preliminary data.</text>
</comment>
<keyword evidence="3" id="KW-0804">Transcription</keyword>
<dbReference type="AlphaFoldDB" id="A0A7M4DGE0"/>
<protein>
    <submittedName>
        <fullName evidence="5">HTH-type transcriptional repressor CytR</fullName>
    </submittedName>
</protein>
<dbReference type="PANTHER" id="PTHR30146:SF109">
    <property type="entry name" value="HTH-TYPE TRANSCRIPTIONAL REGULATOR GALS"/>
    <property type="match status" value="1"/>
</dbReference>
<dbReference type="GO" id="GO:0000976">
    <property type="term" value="F:transcription cis-regulatory region binding"/>
    <property type="evidence" value="ECO:0007669"/>
    <property type="project" value="TreeGrafter"/>
</dbReference>
<reference evidence="5 6" key="1">
    <citation type="submission" date="2019-11" db="EMBL/GenBank/DDBJ databases">
        <authorList>
            <person name="Criscuolo A."/>
        </authorList>
    </citation>
    <scope>NUCLEOTIDE SEQUENCE [LARGE SCALE GENOMIC DNA]</scope>
    <source>
        <strain evidence="5">CIP111667</strain>
    </source>
</reference>
<keyword evidence="1" id="KW-0805">Transcription regulation</keyword>
<dbReference type="Pfam" id="PF00356">
    <property type="entry name" value="LacI"/>
    <property type="match status" value="1"/>
</dbReference>
<evidence type="ECO:0000256" key="3">
    <source>
        <dbReference type="ARBA" id="ARBA00023163"/>
    </source>
</evidence>